<dbReference type="AlphaFoldDB" id="A0A803Q9Y3"/>
<reference evidence="1" key="2">
    <citation type="submission" date="2021-03" db="UniProtKB">
        <authorList>
            <consortium name="EnsemblPlants"/>
        </authorList>
    </citation>
    <scope>IDENTIFICATION</scope>
</reference>
<dbReference type="OMA" id="NDSEYWE"/>
<sequence length="219" mass="26194">MSNDDDKTDEVLKFSSFTESDFMKFMLDEFHSFFGRSKLKIKGNEVALKIVDIKGHLVPFNLASVIKYLLHKHGDITTDSRRSQYFKGICFYFVCKVMKEMHTTLVTDITKRLLHQWYHYIRFVRYYTAFEVGFLEESLWKITRYFYYQQVSKVLETEFPMKIEKKKAELLKKIAEYDAGLENRKKLYECSRKKGTLKEGLEMENNFRWKSAREIGSLK</sequence>
<dbReference type="Proteomes" id="UP000596661">
    <property type="component" value="Chromosome 8"/>
</dbReference>
<evidence type="ECO:0000313" key="1">
    <source>
        <dbReference type="EnsemblPlants" id="cds.evm.model.08.1834"/>
    </source>
</evidence>
<dbReference type="EnsemblPlants" id="evm.model.08.1834">
    <property type="protein sequence ID" value="cds.evm.model.08.1834"/>
    <property type="gene ID" value="evm.TU.08.1834"/>
</dbReference>
<protein>
    <submittedName>
        <fullName evidence="1">Uncharacterized protein</fullName>
    </submittedName>
</protein>
<reference evidence="1" key="1">
    <citation type="submission" date="2018-11" db="EMBL/GenBank/DDBJ databases">
        <authorList>
            <person name="Grassa J C."/>
        </authorList>
    </citation>
    <scope>NUCLEOTIDE SEQUENCE [LARGE SCALE GENOMIC DNA]</scope>
</reference>
<name>A0A803Q9Y3_CANSA</name>
<keyword evidence="2" id="KW-1185">Reference proteome</keyword>
<proteinExistence type="predicted"/>
<dbReference type="Gramene" id="evm.model.08.1834">
    <property type="protein sequence ID" value="cds.evm.model.08.1834"/>
    <property type="gene ID" value="evm.TU.08.1834"/>
</dbReference>
<organism evidence="1 2">
    <name type="scientific">Cannabis sativa</name>
    <name type="common">Hemp</name>
    <name type="synonym">Marijuana</name>
    <dbReference type="NCBI Taxonomy" id="3483"/>
    <lineage>
        <taxon>Eukaryota</taxon>
        <taxon>Viridiplantae</taxon>
        <taxon>Streptophyta</taxon>
        <taxon>Embryophyta</taxon>
        <taxon>Tracheophyta</taxon>
        <taxon>Spermatophyta</taxon>
        <taxon>Magnoliopsida</taxon>
        <taxon>eudicotyledons</taxon>
        <taxon>Gunneridae</taxon>
        <taxon>Pentapetalae</taxon>
        <taxon>rosids</taxon>
        <taxon>fabids</taxon>
        <taxon>Rosales</taxon>
        <taxon>Cannabaceae</taxon>
        <taxon>Cannabis</taxon>
    </lineage>
</organism>
<dbReference type="EMBL" id="UZAU01000717">
    <property type="status" value="NOT_ANNOTATED_CDS"/>
    <property type="molecule type" value="Genomic_DNA"/>
</dbReference>
<dbReference type="OrthoDB" id="913055at2759"/>
<evidence type="ECO:0000313" key="2">
    <source>
        <dbReference type="Proteomes" id="UP000596661"/>
    </source>
</evidence>
<accession>A0A803Q9Y3</accession>